<feature type="region of interest" description="Disordered" evidence="5">
    <location>
        <begin position="719"/>
        <end position="739"/>
    </location>
</feature>
<evidence type="ECO:0008006" key="10">
    <source>
        <dbReference type="Google" id="ProtNLM"/>
    </source>
</evidence>
<evidence type="ECO:0000256" key="3">
    <source>
        <dbReference type="ARBA" id="ARBA00023054"/>
    </source>
</evidence>
<dbReference type="FunFam" id="1.10.555.10:FF:000015">
    <property type="entry name" value="rho GTPase-activating protein 25 isoform X1"/>
    <property type="match status" value="1"/>
</dbReference>
<dbReference type="InterPro" id="IPR051025">
    <property type="entry name" value="RhoGAP"/>
</dbReference>
<dbReference type="GO" id="GO:0007015">
    <property type="term" value="P:actin filament organization"/>
    <property type="evidence" value="ECO:0007669"/>
    <property type="project" value="TreeGrafter"/>
</dbReference>
<dbReference type="GO" id="GO:0006911">
    <property type="term" value="P:phagocytosis, engulfment"/>
    <property type="evidence" value="ECO:0007669"/>
    <property type="project" value="TreeGrafter"/>
</dbReference>
<dbReference type="GO" id="GO:0001891">
    <property type="term" value="C:phagocytic cup"/>
    <property type="evidence" value="ECO:0007669"/>
    <property type="project" value="TreeGrafter"/>
</dbReference>
<evidence type="ECO:0000256" key="4">
    <source>
        <dbReference type="SAM" id="Coils"/>
    </source>
</evidence>
<feature type="coiled-coil region" evidence="4">
    <location>
        <begin position="603"/>
        <end position="665"/>
    </location>
</feature>
<dbReference type="Proteomes" id="UP000250572">
    <property type="component" value="Unassembled WGS sequence"/>
</dbReference>
<feature type="region of interest" description="Disordered" evidence="5">
    <location>
        <begin position="64"/>
        <end position="85"/>
    </location>
</feature>
<gene>
    <name evidence="8" type="ORF">CCH79_00009875</name>
</gene>
<dbReference type="SMART" id="SM00324">
    <property type="entry name" value="RhoGAP"/>
    <property type="match status" value="1"/>
</dbReference>
<dbReference type="SUPFAM" id="SSF50729">
    <property type="entry name" value="PH domain-like"/>
    <property type="match status" value="1"/>
</dbReference>
<reference evidence="8 9" key="1">
    <citation type="journal article" date="2018" name="G3 (Bethesda)">
        <title>A High-Quality Reference Genome for the Invasive Mosquitofish Gambusia affinis Using a Chicago Library.</title>
        <authorList>
            <person name="Hoffberg S.L."/>
            <person name="Troendle N.J."/>
            <person name="Glenn T.C."/>
            <person name="Mahmud O."/>
            <person name="Louha S."/>
            <person name="Chalopin D."/>
            <person name="Bennetzen J.L."/>
            <person name="Mauricio R."/>
        </authorList>
    </citation>
    <scope>NUCLEOTIDE SEQUENCE [LARGE SCALE GENOMIC DNA]</scope>
    <source>
        <strain evidence="8">NE01/NJP1002.9</strain>
        <tissue evidence="8">Muscle</tissue>
    </source>
</reference>
<dbReference type="Pfam" id="PF00620">
    <property type="entry name" value="RhoGAP"/>
    <property type="match status" value="1"/>
</dbReference>
<dbReference type="PANTHER" id="PTHR15228:SF20">
    <property type="entry name" value="RHO GTPASE-ACTIVATING PROTEIN 25"/>
    <property type="match status" value="1"/>
</dbReference>
<evidence type="ECO:0000313" key="9">
    <source>
        <dbReference type="Proteomes" id="UP000250572"/>
    </source>
</evidence>
<feature type="domain" description="PH" evidence="6">
    <location>
        <begin position="90"/>
        <end position="194"/>
    </location>
</feature>
<sequence length="768" mass="86091">MSLKLPRNWDFSTFKTETARIGKAGRRRLLSDGMRGFLSACFTHTMGTLNRCCHLETKKTTTMKARSKSVIPGEGAPGSGSPCSPRSMEMPLKAGWLKKQQRSLVKNWQQRYFVLRGSTLTYHKDDKETTVQGVIQLRFSKVNELTPSSDDAGKYLFEIIPHSTGDRERCPYVLMASSQSDLDDWVRTLRRVIGMPTSAVFGKSLIDTLTYEQRFGPHTVPILVQKCAEFIIKHGLEEEGIFRLPGQDNAVKQFRDAFDAGERPSFPSDTDVHTVASLLKLYLRELPEPVVPWSQYQDFLDCTNLLDTRSKEGWEKLEQQVALLPRANYNVLSYVQQHSDVNKMNVENLATVMGINLLKPQLEDPMTVMKATPQIQNLMRVMIKQHETLFPVSKDVLPASPSNKADSQKNAPRSFVGWESAELGDASLSESPEEEEDTNSPGPLRSDFLYKPGLQDPTSPSADDWCGSPRKRTQTLPTFNCPLTGMAAKADALNRWSRIQESGEEKSGTLSEDIFKILDLRTSGSFFGGTQMSVQEDGSRLTQRRGSDNMSSSSTAAPQKPESSHQPARVLTQQKSVDSLMANRAVQQVNSKPEQKDDPEQLAKTMEQQNKELKAAVAELQAALEAERRRVAALEICLKNAERSRDEAQRRNGELQRDIQQFLTSNGGHVEPGQAEQCVQKDTGVIKPSLAHQEDVIIRDRNPELGREVSTDSVCLRRGRNRDESDRQTRALATLSPQPPSCCKELQKVRMRINIVTSGEEYQENTSL</sequence>
<dbReference type="InterPro" id="IPR000198">
    <property type="entry name" value="RhoGAP_dom"/>
</dbReference>
<dbReference type="GO" id="GO:0051058">
    <property type="term" value="P:negative regulation of small GTPase mediated signal transduction"/>
    <property type="evidence" value="ECO:0007669"/>
    <property type="project" value="TreeGrafter"/>
</dbReference>
<dbReference type="PROSITE" id="PS50238">
    <property type="entry name" value="RHOGAP"/>
    <property type="match status" value="1"/>
</dbReference>
<protein>
    <recommendedName>
        <fullName evidence="10">Rho GTPase-activating protein 25</fullName>
    </recommendedName>
</protein>
<feature type="region of interest" description="Disordered" evidence="5">
    <location>
        <begin position="424"/>
        <end position="479"/>
    </location>
</feature>
<feature type="domain" description="Rho-GAP" evidence="7">
    <location>
        <begin position="207"/>
        <end position="390"/>
    </location>
</feature>
<proteinExistence type="predicted"/>
<evidence type="ECO:0000313" key="8">
    <source>
        <dbReference type="EMBL" id="PWA18426.1"/>
    </source>
</evidence>
<keyword evidence="2" id="KW-0597">Phosphoprotein</keyword>
<keyword evidence="3 4" id="KW-0175">Coiled coil</keyword>
<dbReference type="PROSITE" id="PS50003">
    <property type="entry name" value="PH_DOMAIN"/>
    <property type="match status" value="1"/>
</dbReference>
<keyword evidence="9" id="KW-1185">Reference proteome</keyword>
<evidence type="ECO:0000256" key="2">
    <source>
        <dbReference type="ARBA" id="ARBA00022553"/>
    </source>
</evidence>
<dbReference type="AlphaFoldDB" id="A0A315V580"/>
<evidence type="ECO:0000259" key="7">
    <source>
        <dbReference type="PROSITE" id="PS50238"/>
    </source>
</evidence>
<dbReference type="SUPFAM" id="SSF48350">
    <property type="entry name" value="GTPase activation domain, GAP"/>
    <property type="match status" value="1"/>
</dbReference>
<comment type="caution">
    <text evidence="8">The sequence shown here is derived from an EMBL/GenBank/DDBJ whole genome shotgun (WGS) entry which is preliminary data.</text>
</comment>
<dbReference type="Gene3D" id="1.10.555.10">
    <property type="entry name" value="Rho GTPase activation protein"/>
    <property type="match status" value="1"/>
</dbReference>
<evidence type="ECO:0000256" key="1">
    <source>
        <dbReference type="ARBA" id="ARBA00022468"/>
    </source>
</evidence>
<feature type="region of interest" description="Disordered" evidence="5">
    <location>
        <begin position="526"/>
        <end position="570"/>
    </location>
</feature>
<evidence type="ECO:0000256" key="5">
    <source>
        <dbReference type="SAM" id="MobiDB-lite"/>
    </source>
</evidence>
<dbReference type="InterPro" id="IPR001849">
    <property type="entry name" value="PH_domain"/>
</dbReference>
<name>A0A315V580_GAMAF</name>
<organism evidence="8 9">
    <name type="scientific">Gambusia affinis</name>
    <name type="common">Western mosquitofish</name>
    <name type="synonym">Heterandria affinis</name>
    <dbReference type="NCBI Taxonomy" id="33528"/>
    <lineage>
        <taxon>Eukaryota</taxon>
        <taxon>Metazoa</taxon>
        <taxon>Chordata</taxon>
        <taxon>Craniata</taxon>
        <taxon>Vertebrata</taxon>
        <taxon>Euteleostomi</taxon>
        <taxon>Actinopterygii</taxon>
        <taxon>Neopterygii</taxon>
        <taxon>Teleostei</taxon>
        <taxon>Neoteleostei</taxon>
        <taxon>Acanthomorphata</taxon>
        <taxon>Ovalentaria</taxon>
        <taxon>Atherinomorphae</taxon>
        <taxon>Cyprinodontiformes</taxon>
        <taxon>Poeciliidae</taxon>
        <taxon>Poeciliinae</taxon>
        <taxon>Gambusia</taxon>
    </lineage>
</organism>
<dbReference type="STRING" id="33528.ENSGAFP00000010191"/>
<dbReference type="EMBL" id="NHOQ01002301">
    <property type="protein sequence ID" value="PWA18426.1"/>
    <property type="molecule type" value="Genomic_DNA"/>
</dbReference>
<dbReference type="InterPro" id="IPR008936">
    <property type="entry name" value="Rho_GTPase_activation_prot"/>
</dbReference>
<keyword evidence="1" id="KW-0343">GTPase activation</keyword>
<dbReference type="GO" id="GO:0005096">
    <property type="term" value="F:GTPase activator activity"/>
    <property type="evidence" value="ECO:0007669"/>
    <property type="project" value="UniProtKB-KW"/>
</dbReference>
<evidence type="ECO:0000259" key="6">
    <source>
        <dbReference type="PROSITE" id="PS50003"/>
    </source>
</evidence>
<accession>A0A315V580</accession>
<feature type="compositionally biased region" description="Polar residues" evidence="5">
    <location>
        <begin position="526"/>
        <end position="536"/>
    </location>
</feature>
<dbReference type="GO" id="GO:0007165">
    <property type="term" value="P:signal transduction"/>
    <property type="evidence" value="ECO:0007669"/>
    <property type="project" value="InterPro"/>
</dbReference>
<dbReference type="PANTHER" id="PTHR15228">
    <property type="entry name" value="SPERMATHECAL PHYSIOLOGY VARIANT"/>
    <property type="match status" value="1"/>
</dbReference>
<dbReference type="Pfam" id="PF00169">
    <property type="entry name" value="PH"/>
    <property type="match status" value="1"/>
</dbReference>
<dbReference type="SMART" id="SM00233">
    <property type="entry name" value="PH"/>
    <property type="match status" value="1"/>
</dbReference>
<dbReference type="Gene3D" id="2.30.29.30">
    <property type="entry name" value="Pleckstrin-homology domain (PH domain)/Phosphotyrosine-binding domain (PTB)"/>
    <property type="match status" value="1"/>
</dbReference>
<feature type="compositionally biased region" description="Polar residues" evidence="5">
    <location>
        <begin position="548"/>
        <end position="557"/>
    </location>
</feature>
<dbReference type="InterPro" id="IPR011993">
    <property type="entry name" value="PH-like_dom_sf"/>
</dbReference>